<keyword evidence="3 9" id="KW-0813">Transport</keyword>
<evidence type="ECO:0000256" key="5">
    <source>
        <dbReference type="ARBA" id="ARBA00022842"/>
    </source>
</evidence>
<evidence type="ECO:0000256" key="1">
    <source>
        <dbReference type="ARBA" id="ARBA00004141"/>
    </source>
</evidence>
<keyword evidence="9" id="KW-0479">Metal-binding</keyword>
<dbReference type="InterPro" id="IPR038076">
    <property type="entry name" value="MgtE_N_sf"/>
</dbReference>
<feature type="transmembrane region" description="Helical" evidence="9">
    <location>
        <begin position="471"/>
        <end position="494"/>
    </location>
</feature>
<dbReference type="GO" id="GO:0005886">
    <property type="term" value="C:plasma membrane"/>
    <property type="evidence" value="ECO:0007669"/>
    <property type="project" value="UniProtKB-SubCell"/>
</dbReference>
<dbReference type="InterPro" id="IPR046342">
    <property type="entry name" value="CBS_dom_sf"/>
</dbReference>
<dbReference type="InterPro" id="IPR000644">
    <property type="entry name" value="CBS_dom"/>
</dbReference>
<evidence type="ECO:0000256" key="9">
    <source>
        <dbReference type="RuleBase" id="RU362011"/>
    </source>
</evidence>
<dbReference type="SUPFAM" id="SSF158791">
    <property type="entry name" value="MgtE N-terminal domain-like"/>
    <property type="match status" value="1"/>
</dbReference>
<dbReference type="InterPro" id="IPR036739">
    <property type="entry name" value="SLC41_membr_dom_sf"/>
</dbReference>
<comment type="function">
    <text evidence="9">Acts as a magnesium transporter.</text>
</comment>
<feature type="transmembrane region" description="Helical" evidence="9">
    <location>
        <begin position="433"/>
        <end position="459"/>
    </location>
</feature>
<dbReference type="AlphaFoldDB" id="A0A4R3J9L2"/>
<dbReference type="GO" id="GO:0015095">
    <property type="term" value="F:magnesium ion transmembrane transporter activity"/>
    <property type="evidence" value="ECO:0007669"/>
    <property type="project" value="UniProtKB-UniRule"/>
</dbReference>
<organism evidence="12 13">
    <name type="scientific">Varunaivibrio sulfuroxidans</name>
    <dbReference type="NCBI Taxonomy" id="1773489"/>
    <lineage>
        <taxon>Bacteria</taxon>
        <taxon>Pseudomonadati</taxon>
        <taxon>Pseudomonadota</taxon>
        <taxon>Alphaproteobacteria</taxon>
        <taxon>Rhodospirillales</taxon>
        <taxon>Magnetovibrionaceae</taxon>
        <taxon>Varunaivibrio</taxon>
    </lineage>
</organism>
<evidence type="ECO:0000256" key="6">
    <source>
        <dbReference type="ARBA" id="ARBA00022989"/>
    </source>
</evidence>
<evidence type="ECO:0000313" key="12">
    <source>
        <dbReference type="EMBL" id="TCS62095.1"/>
    </source>
</evidence>
<evidence type="ECO:0000256" key="3">
    <source>
        <dbReference type="ARBA" id="ARBA00022448"/>
    </source>
</evidence>
<gene>
    <name evidence="12" type="ORF">EDD55_10650</name>
</gene>
<feature type="transmembrane region" description="Helical" evidence="9">
    <location>
        <begin position="332"/>
        <end position="353"/>
    </location>
</feature>
<dbReference type="Pfam" id="PF01769">
    <property type="entry name" value="MgtE"/>
    <property type="match status" value="1"/>
</dbReference>
<dbReference type="PROSITE" id="PS51371">
    <property type="entry name" value="CBS"/>
    <property type="match status" value="1"/>
</dbReference>
<dbReference type="Pfam" id="PF00571">
    <property type="entry name" value="CBS"/>
    <property type="match status" value="1"/>
</dbReference>
<feature type="domain" description="CBS" evidence="11">
    <location>
        <begin position="251"/>
        <end position="309"/>
    </location>
</feature>
<protein>
    <recommendedName>
        <fullName evidence="9">Magnesium transporter MgtE</fullName>
    </recommendedName>
</protein>
<comment type="subcellular location">
    <subcellularLocation>
        <location evidence="9">Cell membrane</location>
        <topology evidence="9">Multi-pass membrane protein</topology>
    </subcellularLocation>
    <subcellularLocation>
        <location evidence="1">Membrane</location>
        <topology evidence="1">Multi-pass membrane protein</topology>
    </subcellularLocation>
</comment>
<dbReference type="PANTHER" id="PTHR43773:SF1">
    <property type="entry name" value="MAGNESIUM TRANSPORTER MGTE"/>
    <property type="match status" value="1"/>
</dbReference>
<feature type="region of interest" description="Disordered" evidence="10">
    <location>
        <begin position="1"/>
        <end position="49"/>
    </location>
</feature>
<evidence type="ECO:0000256" key="8">
    <source>
        <dbReference type="PROSITE-ProRule" id="PRU00703"/>
    </source>
</evidence>
<feature type="transmembrane region" description="Helical" evidence="9">
    <location>
        <begin position="406"/>
        <end position="427"/>
    </location>
</feature>
<evidence type="ECO:0000256" key="10">
    <source>
        <dbReference type="SAM" id="MobiDB-lite"/>
    </source>
</evidence>
<evidence type="ECO:0000256" key="7">
    <source>
        <dbReference type="ARBA" id="ARBA00023136"/>
    </source>
</evidence>
<proteinExistence type="inferred from homology"/>
<comment type="caution">
    <text evidence="12">The sequence shown here is derived from an EMBL/GenBank/DDBJ whole genome shotgun (WGS) entry which is preliminary data.</text>
</comment>
<name>A0A4R3J9L2_9PROT</name>
<dbReference type="SMART" id="SM00924">
    <property type="entry name" value="MgtE_N"/>
    <property type="match status" value="1"/>
</dbReference>
<dbReference type="Pfam" id="PF03448">
    <property type="entry name" value="MgtE_N"/>
    <property type="match status" value="1"/>
</dbReference>
<evidence type="ECO:0000256" key="4">
    <source>
        <dbReference type="ARBA" id="ARBA00022692"/>
    </source>
</evidence>
<reference evidence="12 13" key="1">
    <citation type="submission" date="2019-03" db="EMBL/GenBank/DDBJ databases">
        <title>Genomic Encyclopedia of Type Strains, Phase IV (KMG-IV): sequencing the most valuable type-strain genomes for metagenomic binning, comparative biology and taxonomic classification.</title>
        <authorList>
            <person name="Goeker M."/>
        </authorList>
    </citation>
    <scope>NUCLEOTIDE SEQUENCE [LARGE SCALE GENOMIC DNA]</scope>
    <source>
        <strain evidence="12 13">DSM 101688</strain>
    </source>
</reference>
<comment type="caution">
    <text evidence="9">Lacks conserved residue(s) required for the propagation of feature annotation.</text>
</comment>
<dbReference type="SUPFAM" id="SSF161093">
    <property type="entry name" value="MgtE membrane domain-like"/>
    <property type="match status" value="1"/>
</dbReference>
<evidence type="ECO:0000313" key="13">
    <source>
        <dbReference type="Proteomes" id="UP000295304"/>
    </source>
</evidence>
<evidence type="ECO:0000259" key="11">
    <source>
        <dbReference type="PROSITE" id="PS51371"/>
    </source>
</evidence>
<dbReference type="InterPro" id="IPR006667">
    <property type="entry name" value="SLC41_membr_dom"/>
</dbReference>
<accession>A0A4R3J9L2</accession>
<dbReference type="PANTHER" id="PTHR43773">
    <property type="entry name" value="MAGNESIUM TRANSPORTER MGTE"/>
    <property type="match status" value="1"/>
</dbReference>
<keyword evidence="9" id="KW-1003">Cell membrane</keyword>
<keyword evidence="5 9" id="KW-0460">Magnesium</keyword>
<dbReference type="NCBIfam" id="TIGR00400">
    <property type="entry name" value="mgtE"/>
    <property type="match status" value="1"/>
</dbReference>
<dbReference type="Gene3D" id="1.10.357.20">
    <property type="entry name" value="SLC41 divalent cation transporters, integral membrane domain"/>
    <property type="match status" value="1"/>
</dbReference>
<dbReference type="Proteomes" id="UP000295304">
    <property type="component" value="Unassembled WGS sequence"/>
</dbReference>
<dbReference type="SUPFAM" id="SSF54631">
    <property type="entry name" value="CBS-domain pair"/>
    <property type="match status" value="1"/>
</dbReference>
<comment type="similarity">
    <text evidence="2 9">Belongs to the SLC41A transporter family.</text>
</comment>
<dbReference type="GO" id="GO:0046872">
    <property type="term" value="F:metal ion binding"/>
    <property type="evidence" value="ECO:0007669"/>
    <property type="project" value="UniProtKB-KW"/>
</dbReference>
<dbReference type="Gene3D" id="1.25.60.10">
    <property type="entry name" value="MgtE N-terminal domain-like"/>
    <property type="match status" value="1"/>
</dbReference>
<dbReference type="RefSeq" id="WP_165886325.1">
    <property type="nucleotide sequence ID" value="NZ_CP119676.1"/>
</dbReference>
<dbReference type="InterPro" id="IPR006669">
    <property type="entry name" value="MgtE_transporter"/>
</dbReference>
<sequence length="495" mass="53265">MTQSQHDGPQTPKDDPHHAPGDGSPGAPLHRDDPSSEGGEGQTETALNPSGFSARIASALGDDDRAGVLALFTQMHPADAADVLEQLSFDQRLAVLSIVRDTFDPEILSELDETVRDEVIEQLGLGRVAEAIAELESDDAVYVLEELDEKDQQTVLEAIPDSDRVLIEEGLAYPDDSAGRLMQREVMTVPLFWTVGEAIDFMRTSAETEQWQLPDIFYDIFVVDPKRVPIGRIALSMLLRSKRQLPVADIMSAVMHPISVETDQEDVAHLFRQRDLVSAPVVDAAGRLVGAITIDDVVDVIDEEHEDDILRMGGVREDDLYSATMATTRTRFSWLLINLLTAILASSVIGVFAATIHQIVALAILMPIVASMGGNAGTQTLTVVVRALATKELTSTNTLRQVSKELMVGAVNGVLFAVLMGGVAWAWFASPMIGIVIALAMVVNMIVAGFAGATIPLGLEKMGVDPAIASSVFLTTVTDVVGFLVFLGLGTLFLL</sequence>
<dbReference type="CDD" id="cd04606">
    <property type="entry name" value="CBS_pair_Mg_transporter"/>
    <property type="match status" value="1"/>
</dbReference>
<keyword evidence="4 9" id="KW-0812">Transmembrane</keyword>
<keyword evidence="6 9" id="KW-1133">Transmembrane helix</keyword>
<keyword evidence="13" id="KW-1185">Reference proteome</keyword>
<keyword evidence="7 9" id="KW-0472">Membrane</keyword>
<dbReference type="Gene3D" id="3.10.580.10">
    <property type="entry name" value="CBS-domain"/>
    <property type="match status" value="1"/>
</dbReference>
<comment type="subunit">
    <text evidence="9">Homodimer.</text>
</comment>
<dbReference type="EMBL" id="SLZW01000006">
    <property type="protein sequence ID" value="TCS62095.1"/>
    <property type="molecule type" value="Genomic_DNA"/>
</dbReference>
<keyword evidence="8" id="KW-0129">CBS domain</keyword>
<evidence type="ECO:0000256" key="2">
    <source>
        <dbReference type="ARBA" id="ARBA00009749"/>
    </source>
</evidence>
<dbReference type="InterPro" id="IPR006668">
    <property type="entry name" value="Mg_transptr_MgtE_intracell_dom"/>
</dbReference>